<dbReference type="EMBL" id="CP042433">
    <property type="protein sequence ID" value="QEC55384.1"/>
    <property type="molecule type" value="Genomic_DNA"/>
</dbReference>
<dbReference type="CDD" id="cd24013">
    <property type="entry name" value="ASKHA_ATPase_BT3980-like"/>
    <property type="match status" value="1"/>
</dbReference>
<accession>A0A5B8UFN6</accession>
<dbReference type="OrthoDB" id="658622at2"/>
<proteinExistence type="predicted"/>
<reference evidence="1 2" key="1">
    <citation type="journal article" date="2015" name="Int. J. Syst. Evol. Microbiol.">
        <title>Flavisolibacter ginsenosidimutans sp. nov., with ginsenoside-converting activity isolated from soil used for cultivating ginseng.</title>
        <authorList>
            <person name="Zhao Y."/>
            <person name="Liu Q."/>
            <person name="Kang M.S."/>
            <person name="Jin F."/>
            <person name="Yu H."/>
            <person name="Im W.T."/>
        </authorList>
    </citation>
    <scope>NUCLEOTIDE SEQUENCE [LARGE SCALE GENOMIC DNA]</scope>
    <source>
        <strain evidence="1 2">Gsoil 636</strain>
    </source>
</reference>
<evidence type="ECO:0000313" key="2">
    <source>
        <dbReference type="Proteomes" id="UP000321204"/>
    </source>
</evidence>
<dbReference type="Gene3D" id="3.30.420.260">
    <property type="match status" value="1"/>
</dbReference>
<name>A0A5B8UFN6_9BACT</name>
<keyword evidence="2" id="KW-1185">Reference proteome</keyword>
<protein>
    <submittedName>
        <fullName evidence="1">DUF3822 family protein</fullName>
    </submittedName>
</protein>
<dbReference type="KEGG" id="fgg:FSB75_05510"/>
<dbReference type="Pfam" id="PF12864">
    <property type="entry name" value="DUF3822"/>
    <property type="match status" value="1"/>
</dbReference>
<gene>
    <name evidence="1" type="ORF">FSB75_05510</name>
</gene>
<dbReference type="InterPro" id="IPR024213">
    <property type="entry name" value="DUF3822"/>
</dbReference>
<dbReference type="Gene3D" id="3.30.420.250">
    <property type="match status" value="1"/>
</dbReference>
<evidence type="ECO:0000313" key="1">
    <source>
        <dbReference type="EMBL" id="QEC55384.1"/>
    </source>
</evidence>
<dbReference type="Proteomes" id="UP000321204">
    <property type="component" value="Chromosome"/>
</dbReference>
<sequence length="282" mass="32368">MFLFCKGRNLQKNKLVKTLFNTEPVREIGSEHALLLEAGNDFCCYVYWHKADNKIDGLKYLSFDETETERRLLEIINELQNKRVGNAVVCAAFSQALLVPNKFFKQDYSMLDAVYSQAGQTYFHDAIPEWQLVNAYSVPAGFNQAVQSAFTSVQFLHAYTPTIKIYNGYIADNQLLVHFTTQHFRVLLKKDSAVHLAQTYAYKTPLDVVYYLLKVCYEFGMAQQNVYLILSGLIEKDSNLVTELQQYFINLHFANPPEISLSDDTYPHHFFTSLFNLAACVS</sequence>
<organism evidence="1 2">
    <name type="scientific">Flavisolibacter ginsenosidimutans</name>
    <dbReference type="NCBI Taxonomy" id="661481"/>
    <lineage>
        <taxon>Bacteria</taxon>
        <taxon>Pseudomonadati</taxon>
        <taxon>Bacteroidota</taxon>
        <taxon>Chitinophagia</taxon>
        <taxon>Chitinophagales</taxon>
        <taxon>Chitinophagaceae</taxon>
        <taxon>Flavisolibacter</taxon>
    </lineage>
</organism>
<dbReference type="AlphaFoldDB" id="A0A5B8UFN6"/>